<evidence type="ECO:0000313" key="12">
    <source>
        <dbReference type="EMBL" id="RAK21343.1"/>
    </source>
</evidence>
<comment type="catalytic activity">
    <reaction evidence="10">
        <text>ITP + H2O = IMP + diphosphate + H(+)</text>
        <dbReference type="Rhea" id="RHEA:29399"/>
        <dbReference type="ChEBI" id="CHEBI:15377"/>
        <dbReference type="ChEBI" id="CHEBI:15378"/>
        <dbReference type="ChEBI" id="CHEBI:33019"/>
        <dbReference type="ChEBI" id="CHEBI:58053"/>
        <dbReference type="ChEBI" id="CHEBI:61402"/>
        <dbReference type="EC" id="3.6.1.66"/>
    </reaction>
</comment>
<gene>
    <name evidence="12" type="ORF">B0I26_103302</name>
</gene>
<evidence type="ECO:0000256" key="11">
    <source>
        <dbReference type="RuleBase" id="RU003781"/>
    </source>
</evidence>
<dbReference type="EC" id="3.6.1.66" evidence="10"/>
<feature type="binding site" evidence="10">
    <location>
        <position position="49"/>
    </location>
    <ligand>
        <name>Mg(2+)</name>
        <dbReference type="ChEBI" id="CHEBI:18420"/>
    </ligand>
</feature>
<dbReference type="GO" id="GO:0046872">
    <property type="term" value="F:metal ion binding"/>
    <property type="evidence" value="ECO:0007669"/>
    <property type="project" value="UniProtKB-KW"/>
</dbReference>
<feature type="binding site" evidence="10">
    <location>
        <position position="78"/>
    </location>
    <ligand>
        <name>Mg(2+)</name>
        <dbReference type="ChEBI" id="CHEBI:18420"/>
    </ligand>
</feature>
<comment type="function">
    <text evidence="10">Pyrophosphatase that catalyzes the hydrolysis of nucleoside triphosphates to their monophosphate derivatives, with a high preference for the non-canonical purine nucleotides XTP (xanthosine triphosphate), dITP (deoxyinosine triphosphate) and ITP. Seems to function as a house-cleaning enzyme that removes non-canonical purine nucleotides from the nucleotide pool, thus preventing their incorporation into DNA/RNA and avoiding chromosomal lesions.</text>
</comment>
<dbReference type="SUPFAM" id="SSF52972">
    <property type="entry name" value="ITPase-like"/>
    <property type="match status" value="1"/>
</dbReference>
<dbReference type="Gene3D" id="3.90.950.10">
    <property type="match status" value="1"/>
</dbReference>
<evidence type="ECO:0000256" key="6">
    <source>
        <dbReference type="ARBA" id="ARBA00022842"/>
    </source>
</evidence>
<reference evidence="12 13" key="1">
    <citation type="submission" date="2018-06" db="EMBL/GenBank/DDBJ databases">
        <title>Genomic Encyclopedia of Type Strains, Phase III (KMG-III): the genomes of soil and plant-associated and newly described type strains.</title>
        <authorList>
            <person name="Whitman W."/>
        </authorList>
    </citation>
    <scope>NUCLEOTIDE SEQUENCE [LARGE SCALE GENOMIC DNA]</scope>
    <source>
        <strain evidence="12 13">CGMCC 1.8979</strain>
    </source>
</reference>
<dbReference type="InterPro" id="IPR029001">
    <property type="entry name" value="ITPase-like_fam"/>
</dbReference>
<proteinExistence type="inferred from homology"/>
<comment type="cofactor">
    <cofactor evidence="10">
        <name>Mg(2+)</name>
        <dbReference type="ChEBI" id="CHEBI:18420"/>
    </cofactor>
    <text evidence="10">Binds 1 Mg(2+) ion per subunit.</text>
</comment>
<comment type="similarity">
    <text evidence="1 10 11">Belongs to the HAM1 NTPase family.</text>
</comment>
<keyword evidence="13" id="KW-1185">Reference proteome</keyword>
<evidence type="ECO:0000256" key="4">
    <source>
        <dbReference type="ARBA" id="ARBA00022741"/>
    </source>
</evidence>
<protein>
    <recommendedName>
        <fullName evidence="10">dITP/XTP pyrophosphatase</fullName>
        <ecNumber evidence="10">3.6.1.66</ecNumber>
    </recommendedName>
    <alternativeName>
        <fullName evidence="10">Non-canonical purine NTP pyrophosphatase</fullName>
    </alternativeName>
    <alternativeName>
        <fullName evidence="10">Non-standard purine NTP pyrophosphatase</fullName>
    </alternativeName>
    <alternativeName>
        <fullName evidence="10">Nucleoside-triphosphate diphosphatase</fullName>
    </alternativeName>
    <alternativeName>
        <fullName evidence="10">Nucleoside-triphosphate pyrophosphatase</fullName>
        <shortName evidence="10">NTPase</shortName>
    </alternativeName>
</protein>
<evidence type="ECO:0000256" key="2">
    <source>
        <dbReference type="ARBA" id="ARBA00011738"/>
    </source>
</evidence>
<dbReference type="Pfam" id="PF01725">
    <property type="entry name" value="Ham1p_like"/>
    <property type="match status" value="1"/>
</dbReference>
<dbReference type="HAMAP" id="MF_01405">
    <property type="entry name" value="Non_canon_purine_NTPase"/>
    <property type="match status" value="1"/>
</dbReference>
<comment type="catalytic activity">
    <reaction evidence="8 10">
        <text>dITP + H2O = dIMP + diphosphate + H(+)</text>
        <dbReference type="Rhea" id="RHEA:28342"/>
        <dbReference type="ChEBI" id="CHEBI:15377"/>
        <dbReference type="ChEBI" id="CHEBI:15378"/>
        <dbReference type="ChEBI" id="CHEBI:33019"/>
        <dbReference type="ChEBI" id="CHEBI:61194"/>
        <dbReference type="ChEBI" id="CHEBI:61382"/>
        <dbReference type="EC" id="3.6.1.66"/>
    </reaction>
</comment>
<feature type="active site" description="Proton acceptor" evidence="10">
    <location>
        <position position="78"/>
    </location>
</feature>
<dbReference type="PANTHER" id="PTHR11067:SF9">
    <property type="entry name" value="INOSINE TRIPHOSPHATE PYROPHOSPHATASE"/>
    <property type="match status" value="1"/>
</dbReference>
<evidence type="ECO:0000256" key="5">
    <source>
        <dbReference type="ARBA" id="ARBA00022801"/>
    </source>
</evidence>
<dbReference type="InterPro" id="IPR002637">
    <property type="entry name" value="RdgB/HAM1"/>
</dbReference>
<dbReference type="GO" id="GO:0036220">
    <property type="term" value="F:ITP diphosphatase activity"/>
    <property type="evidence" value="ECO:0007669"/>
    <property type="project" value="UniProtKB-UniRule"/>
</dbReference>
<dbReference type="GO" id="GO:0035870">
    <property type="term" value="F:dITP diphosphatase activity"/>
    <property type="evidence" value="ECO:0007669"/>
    <property type="project" value="UniProtKB-UniRule"/>
</dbReference>
<evidence type="ECO:0000256" key="9">
    <source>
        <dbReference type="ARBA" id="ARBA00052017"/>
    </source>
</evidence>
<dbReference type="GO" id="GO:0017111">
    <property type="term" value="F:ribonucleoside triphosphate phosphatase activity"/>
    <property type="evidence" value="ECO:0007669"/>
    <property type="project" value="InterPro"/>
</dbReference>
<evidence type="ECO:0000256" key="8">
    <source>
        <dbReference type="ARBA" id="ARBA00051875"/>
    </source>
</evidence>
<keyword evidence="6 10" id="KW-0460">Magnesium</keyword>
<dbReference type="GO" id="GO:0036222">
    <property type="term" value="F:XTP diphosphatase activity"/>
    <property type="evidence" value="ECO:0007669"/>
    <property type="project" value="UniProtKB-UniRule"/>
</dbReference>
<accession>A0A327YK77</accession>
<feature type="binding site" evidence="10">
    <location>
        <begin position="161"/>
        <end position="164"/>
    </location>
    <ligand>
        <name>substrate</name>
    </ligand>
</feature>
<evidence type="ECO:0000256" key="3">
    <source>
        <dbReference type="ARBA" id="ARBA00022723"/>
    </source>
</evidence>
<dbReference type="InterPro" id="IPR020922">
    <property type="entry name" value="dITP/XTP_pyrophosphatase"/>
</dbReference>
<evidence type="ECO:0000256" key="10">
    <source>
        <dbReference type="HAMAP-Rule" id="MF_01405"/>
    </source>
</evidence>
<dbReference type="NCBIfam" id="NF011397">
    <property type="entry name" value="PRK14822.1"/>
    <property type="match status" value="1"/>
</dbReference>
<evidence type="ECO:0000256" key="1">
    <source>
        <dbReference type="ARBA" id="ARBA00008023"/>
    </source>
</evidence>
<organism evidence="12 13">
    <name type="scientific">Paranoxybacillus vitaminiphilus</name>
    <dbReference type="NCBI Taxonomy" id="581036"/>
    <lineage>
        <taxon>Bacteria</taxon>
        <taxon>Bacillati</taxon>
        <taxon>Bacillota</taxon>
        <taxon>Bacilli</taxon>
        <taxon>Bacillales</taxon>
        <taxon>Anoxybacillaceae</taxon>
        <taxon>Paranoxybacillus</taxon>
    </lineage>
</organism>
<dbReference type="EMBL" id="QLMH01000003">
    <property type="protein sequence ID" value="RAK21343.1"/>
    <property type="molecule type" value="Genomic_DNA"/>
</dbReference>
<sequence length="212" mass="23562">MFGKSGRTVKEVIIATKNAGKVKEFQTLFAEKGVEVKSLLDFENAPDVEETGETFAENAILKAETIANYLNKVVIADDSGLAVDALDGRPGVYSARYAGEHKNDKENIAKVLEELKGVPFEKRTARFHCALAVAVPRQRTVVVEGTCEGYIAETQTGTNGFGYDPIFYVPEKQKTMAELSKEEKNKISHRANALKKLEKIWDEIFDTEEQVK</sequence>
<dbReference type="FunFam" id="3.90.950.10:FF:000001">
    <property type="entry name" value="dITP/XTP pyrophosphatase"/>
    <property type="match status" value="1"/>
</dbReference>
<keyword evidence="3 10" id="KW-0479">Metal-binding</keyword>
<keyword evidence="4 10" id="KW-0547">Nucleotide-binding</keyword>
<dbReference type="Proteomes" id="UP000248555">
    <property type="component" value="Unassembled WGS sequence"/>
</dbReference>
<keyword evidence="5 10" id="KW-0378">Hydrolase</keyword>
<keyword evidence="7 10" id="KW-0546">Nucleotide metabolism</keyword>
<evidence type="ECO:0000256" key="7">
    <source>
        <dbReference type="ARBA" id="ARBA00023080"/>
    </source>
</evidence>
<dbReference type="NCBIfam" id="TIGR00042">
    <property type="entry name" value="RdgB/HAM1 family non-canonical purine NTP pyrophosphatase"/>
    <property type="match status" value="1"/>
</dbReference>
<feature type="binding site" evidence="10">
    <location>
        <begin position="16"/>
        <end position="21"/>
    </location>
    <ligand>
        <name>substrate</name>
    </ligand>
</feature>
<feature type="binding site" evidence="10">
    <location>
        <position position="79"/>
    </location>
    <ligand>
        <name>substrate</name>
    </ligand>
</feature>
<comment type="caution">
    <text evidence="12">The sequence shown here is derived from an EMBL/GenBank/DDBJ whole genome shotgun (WGS) entry which is preliminary data.</text>
</comment>
<comment type="subunit">
    <text evidence="2 10">Homodimer.</text>
</comment>
<name>A0A327YK77_9BACL</name>
<dbReference type="AlphaFoldDB" id="A0A327YK77"/>
<evidence type="ECO:0000313" key="13">
    <source>
        <dbReference type="Proteomes" id="UP000248555"/>
    </source>
</evidence>
<dbReference type="CDD" id="cd00515">
    <property type="entry name" value="HAM1"/>
    <property type="match status" value="1"/>
</dbReference>
<dbReference type="GO" id="GO:0005829">
    <property type="term" value="C:cytosol"/>
    <property type="evidence" value="ECO:0007669"/>
    <property type="project" value="TreeGrafter"/>
</dbReference>
<dbReference type="GO" id="GO:0009117">
    <property type="term" value="P:nucleotide metabolic process"/>
    <property type="evidence" value="ECO:0007669"/>
    <property type="project" value="UniProtKB-KW"/>
</dbReference>
<feature type="binding site" evidence="10">
    <location>
        <position position="184"/>
    </location>
    <ligand>
        <name>substrate</name>
    </ligand>
</feature>
<comment type="catalytic activity">
    <reaction evidence="9 10">
        <text>XTP + H2O = XMP + diphosphate + H(+)</text>
        <dbReference type="Rhea" id="RHEA:28610"/>
        <dbReference type="ChEBI" id="CHEBI:15377"/>
        <dbReference type="ChEBI" id="CHEBI:15378"/>
        <dbReference type="ChEBI" id="CHEBI:33019"/>
        <dbReference type="ChEBI" id="CHEBI:57464"/>
        <dbReference type="ChEBI" id="CHEBI:61314"/>
        <dbReference type="EC" id="3.6.1.66"/>
    </reaction>
</comment>
<dbReference type="GO" id="GO:0009146">
    <property type="term" value="P:purine nucleoside triphosphate catabolic process"/>
    <property type="evidence" value="ECO:0007669"/>
    <property type="project" value="UniProtKB-UniRule"/>
</dbReference>
<dbReference type="PANTHER" id="PTHR11067">
    <property type="entry name" value="INOSINE TRIPHOSPHATE PYROPHOSPHATASE/HAM1 PROTEIN"/>
    <property type="match status" value="1"/>
</dbReference>
<dbReference type="GO" id="GO:0000166">
    <property type="term" value="F:nucleotide binding"/>
    <property type="evidence" value="ECO:0007669"/>
    <property type="project" value="UniProtKB-KW"/>
</dbReference>
<feature type="binding site" evidence="10">
    <location>
        <begin position="189"/>
        <end position="190"/>
    </location>
    <ligand>
        <name>substrate</name>
    </ligand>
</feature>